<dbReference type="CDD" id="cd06877">
    <property type="entry name" value="PX_SNX14"/>
    <property type="match status" value="1"/>
</dbReference>
<proteinExistence type="predicted"/>
<evidence type="ECO:0000259" key="1">
    <source>
        <dbReference type="PROSITE" id="PS50195"/>
    </source>
</evidence>
<dbReference type="InterPro" id="IPR001683">
    <property type="entry name" value="PX_dom"/>
</dbReference>
<sequence>MLNRPVGMCIQVYISPSPRVYCIALKLVFQHFVSHSELCSGCSVSATAANTTGTDFLELHVEWSTVVREFQGDPENNVLVAVTSFSETRRNPKVPNRTMSLGTSGCAFKCHPLTVSNPETSHSVQSRMLSTKKWNDGGAVARLSSRLHKIKGALRAQPVEGQAYDSDLTLDLGEGEFAEDLQLPDTSESYRDLSAWRVSIPRIDTRQDANNKPFPVFSINVQRIDVKSEEDPDSYHWTVDRRYHDFYTLESKLTEFHGEFPDTQLPPKRILFGPRGIEFMECKRQVFEEFLQRLLQKPTLRGSDLLHSFLRSPGEFVPAGPGGIAGAMPEGLGRMIRRSVPLRLRKEKGQHLDTFLNAFVASTEGSKIKPSKYEWKDMNAEVPRRVRCLTKSVFQNNFGVANNQPLFAVSTGRSPSSSSLPVQGVFDCLLYLAVRVFGAPQTVVRVAMAIRVVAHNTVNALCSFYLDRKLRKLLIAPRLAHLVRLLQGSVLKNCVNW</sequence>
<organism evidence="2 3">
    <name type="scientific">Coptotermes formosanus</name>
    <name type="common">Formosan subterranean termite</name>
    <dbReference type="NCBI Taxonomy" id="36987"/>
    <lineage>
        <taxon>Eukaryota</taxon>
        <taxon>Metazoa</taxon>
        <taxon>Ecdysozoa</taxon>
        <taxon>Arthropoda</taxon>
        <taxon>Hexapoda</taxon>
        <taxon>Insecta</taxon>
        <taxon>Pterygota</taxon>
        <taxon>Neoptera</taxon>
        <taxon>Polyneoptera</taxon>
        <taxon>Dictyoptera</taxon>
        <taxon>Blattodea</taxon>
        <taxon>Blattoidea</taxon>
        <taxon>Termitoidae</taxon>
        <taxon>Rhinotermitidae</taxon>
        <taxon>Coptotermes</taxon>
    </lineage>
</organism>
<dbReference type="OrthoDB" id="5957963at2759"/>
<dbReference type="GO" id="GO:0005770">
    <property type="term" value="C:late endosome"/>
    <property type="evidence" value="ECO:0007669"/>
    <property type="project" value="TreeGrafter"/>
</dbReference>
<accession>A0A6L2PCC6</accession>
<keyword evidence="3" id="KW-1185">Reference proteome</keyword>
<reference evidence="3" key="1">
    <citation type="submission" date="2020-01" db="EMBL/GenBank/DDBJ databases">
        <title>Draft genome sequence of the Termite Coptotermes fromosanus.</title>
        <authorList>
            <person name="Itakura S."/>
            <person name="Yosikawa Y."/>
            <person name="Umezawa K."/>
        </authorList>
    </citation>
    <scope>NUCLEOTIDE SEQUENCE [LARGE SCALE GENOMIC DNA]</scope>
</reference>
<dbReference type="PANTHER" id="PTHR22775:SF44">
    <property type="entry name" value="SORTING NEXIN-14"/>
    <property type="match status" value="1"/>
</dbReference>
<dbReference type="SMART" id="SM00312">
    <property type="entry name" value="PX"/>
    <property type="match status" value="1"/>
</dbReference>
<dbReference type="InParanoid" id="A0A6L2PCC6"/>
<comment type="caution">
    <text evidence="2">The sequence shown here is derived from an EMBL/GenBank/DDBJ whole genome shotgun (WGS) entry which is preliminary data.</text>
</comment>
<dbReference type="PROSITE" id="PS50195">
    <property type="entry name" value="PX"/>
    <property type="match status" value="1"/>
</dbReference>
<protein>
    <recommendedName>
        <fullName evidence="1">PX domain-containing protein</fullName>
    </recommendedName>
</protein>
<dbReference type="Pfam" id="PF00787">
    <property type="entry name" value="PX"/>
    <property type="match status" value="1"/>
</dbReference>
<dbReference type="Gene3D" id="3.30.1520.10">
    <property type="entry name" value="Phox-like domain"/>
    <property type="match status" value="1"/>
</dbReference>
<dbReference type="PANTHER" id="PTHR22775">
    <property type="entry name" value="SORTING NEXIN"/>
    <property type="match status" value="1"/>
</dbReference>
<feature type="domain" description="PX" evidence="1">
    <location>
        <begin position="195"/>
        <end position="317"/>
    </location>
</feature>
<dbReference type="Proteomes" id="UP000502823">
    <property type="component" value="Unassembled WGS sequence"/>
</dbReference>
<dbReference type="InterPro" id="IPR036871">
    <property type="entry name" value="PX_dom_sf"/>
</dbReference>
<dbReference type="SUPFAM" id="SSF64268">
    <property type="entry name" value="PX domain"/>
    <property type="match status" value="1"/>
</dbReference>
<dbReference type="GO" id="GO:0035091">
    <property type="term" value="F:phosphatidylinositol binding"/>
    <property type="evidence" value="ECO:0007669"/>
    <property type="project" value="InterPro"/>
</dbReference>
<evidence type="ECO:0000313" key="2">
    <source>
        <dbReference type="EMBL" id="GFG30199.1"/>
    </source>
</evidence>
<evidence type="ECO:0000313" key="3">
    <source>
        <dbReference type="Proteomes" id="UP000502823"/>
    </source>
</evidence>
<dbReference type="InterPro" id="IPR037436">
    <property type="entry name" value="SNX14_PX"/>
</dbReference>
<name>A0A6L2PCC6_COPFO</name>
<dbReference type="AlphaFoldDB" id="A0A6L2PCC6"/>
<dbReference type="EMBL" id="BLKM01000200">
    <property type="protein sequence ID" value="GFG30199.1"/>
    <property type="molecule type" value="Genomic_DNA"/>
</dbReference>
<gene>
    <name evidence="2" type="ORF">Cfor_10178</name>
</gene>
<dbReference type="GO" id="GO:0097352">
    <property type="term" value="P:autophagosome maturation"/>
    <property type="evidence" value="ECO:0007669"/>
    <property type="project" value="TreeGrafter"/>
</dbReference>